<feature type="transmembrane region" description="Helical" evidence="1">
    <location>
        <begin position="20"/>
        <end position="43"/>
    </location>
</feature>
<dbReference type="PROSITE" id="PS51318">
    <property type="entry name" value="TAT"/>
    <property type="match status" value="1"/>
</dbReference>
<proteinExistence type="predicted"/>
<reference evidence="2 3" key="1">
    <citation type="journal article" date="2022" name="Evol. Bioinform. Online">
        <title>Draft Genome Sequence of Oceanobacillus jordanicus Strain GSFE11, a Halotolerant Plant Growth-Promoting Bacterial Endophyte Isolated From the Jordan Valley.</title>
        <authorList>
            <person name="Alhindi T."/>
            <person name="Albdaiwi R."/>
        </authorList>
    </citation>
    <scope>NUCLEOTIDE SEQUENCE [LARGE SCALE GENOMIC DNA]</scope>
    <source>
        <strain evidence="2 3">GSFE11</strain>
    </source>
</reference>
<dbReference type="Pfam" id="PF13618">
    <property type="entry name" value="Gluconate_2-dh3"/>
    <property type="match status" value="1"/>
</dbReference>
<keyword evidence="1" id="KW-0812">Transmembrane</keyword>
<evidence type="ECO:0000313" key="2">
    <source>
        <dbReference type="EMBL" id="MCG3417750.1"/>
    </source>
</evidence>
<accession>A0AAW5B225</accession>
<dbReference type="InterPro" id="IPR019546">
    <property type="entry name" value="TAT_signal_bac_arc"/>
</dbReference>
<sequence length="249" mass="28578">MSEEKNNNQAEKENLSRRKFLRNSGIAVGGLAVGGVLGSVIPWNADTAEDTQQQQEETKNFNQALMYFNQAEFRTIEAATERIFPQDDNGPGARELGVAYYIDHQLAGAYGFNARDYMQPPFFHGEKEQGYQGRLNRREIYRIGIREMQNYSHQNYDTGFTELSEEDQDKVLTDFADEKVNITTISPGNFFQLMRSMTLEGVYSDPLYGGNKDMDGWKMRDYPGNQMNYTDIIEGEFKEIPPNSLRDHM</sequence>
<organism evidence="2 3">
    <name type="scientific">Oceanobacillus jordanicus</name>
    <dbReference type="NCBI Taxonomy" id="2867266"/>
    <lineage>
        <taxon>Bacteria</taxon>
        <taxon>Bacillati</taxon>
        <taxon>Bacillota</taxon>
        <taxon>Bacilli</taxon>
        <taxon>Bacillales</taxon>
        <taxon>Bacillaceae</taxon>
        <taxon>Oceanobacillus</taxon>
    </lineage>
</organism>
<dbReference type="EMBL" id="JAIFZM010000001">
    <property type="protein sequence ID" value="MCG3417750.1"/>
    <property type="molecule type" value="Genomic_DNA"/>
</dbReference>
<name>A0AAW5B225_9BACI</name>
<evidence type="ECO:0000256" key="1">
    <source>
        <dbReference type="SAM" id="Phobius"/>
    </source>
</evidence>
<dbReference type="NCBIfam" id="TIGR01409">
    <property type="entry name" value="TAT_signal_seq"/>
    <property type="match status" value="1"/>
</dbReference>
<dbReference type="RefSeq" id="WP_238017667.1">
    <property type="nucleotide sequence ID" value="NZ_JAIFZM010000001.1"/>
</dbReference>
<comment type="caution">
    <text evidence="2">The sequence shown here is derived from an EMBL/GenBank/DDBJ whole genome shotgun (WGS) entry which is preliminary data.</text>
</comment>
<dbReference type="Proteomes" id="UP001199631">
    <property type="component" value="Unassembled WGS sequence"/>
</dbReference>
<keyword evidence="1" id="KW-1133">Transmembrane helix</keyword>
<protein>
    <submittedName>
        <fullName evidence="2">Gluconate 2-dehydrogenase subunit 3 family protein</fullName>
    </submittedName>
</protein>
<keyword evidence="1" id="KW-0472">Membrane</keyword>
<evidence type="ECO:0000313" key="3">
    <source>
        <dbReference type="Proteomes" id="UP001199631"/>
    </source>
</evidence>
<dbReference type="InterPro" id="IPR027056">
    <property type="entry name" value="Gluconate_2DH_su3"/>
</dbReference>
<gene>
    <name evidence="2" type="ORF">K3T81_01195</name>
</gene>
<dbReference type="InterPro" id="IPR006311">
    <property type="entry name" value="TAT_signal"/>
</dbReference>
<dbReference type="AlphaFoldDB" id="A0AAW5B225"/>
<keyword evidence="3" id="KW-1185">Reference proteome</keyword>